<proteinExistence type="predicted"/>
<keyword evidence="2" id="KW-0418">Kinase</keyword>
<dbReference type="InterPro" id="IPR014721">
    <property type="entry name" value="Ribsml_uS5_D2-typ_fold_subgr"/>
</dbReference>
<dbReference type="Pfam" id="PF00288">
    <property type="entry name" value="GHMP_kinases_N"/>
    <property type="match status" value="1"/>
</dbReference>
<dbReference type="PANTHER" id="PTHR20861:SF6">
    <property type="entry name" value="BETA-RIBOFURANOSYLPHENOL 5'-PHOSPHATE SYNTHASE"/>
    <property type="match status" value="1"/>
</dbReference>
<dbReference type="InterPro" id="IPR004422">
    <property type="entry name" value="RFAP_synthase"/>
</dbReference>
<accession>A0ABW3GIC6</accession>
<dbReference type="Proteomes" id="UP001597106">
    <property type="component" value="Unassembled WGS sequence"/>
</dbReference>
<reference evidence="5" key="1">
    <citation type="journal article" date="2019" name="Int. J. Syst. Evol. Microbiol.">
        <title>The Global Catalogue of Microorganisms (GCM) 10K type strain sequencing project: providing services to taxonomists for standard genome sequencing and annotation.</title>
        <authorList>
            <consortium name="The Broad Institute Genomics Platform"/>
            <consortium name="The Broad Institute Genome Sequencing Center for Infectious Disease"/>
            <person name="Wu L."/>
            <person name="Ma J."/>
        </authorList>
    </citation>
    <scope>NUCLEOTIDE SEQUENCE [LARGE SCALE GENOMIC DNA]</scope>
    <source>
        <strain evidence="5">CCUG 59685</strain>
    </source>
</reference>
<sequence>MNAQIPVDRSVSVATYGRLHLGFFNLGADDTRRFGSMGVAIDAFQTALTASIGPQSAPLDSWAAAIVHRHLAALGVQQAVNLNIQQAIPRHGGLGSGTQMALAIGVALNHLFAHTLTESHIAALHQRGGRSGIGIGTFVQGGLIVDGGRGPHTVVPPILVRHAFPQDWHFLLITDNSRDGLHGQGEKTAFQQLAPQSAAATQAIQQQLLSHGLPALIEQDFAAFSQFVGDLQAYNAEYFAPAQGGLYASQGVSQILEQLKAQGHRGLGQTSWGPTGFVLLPTRAAAVALQMQLLARYEDRPALGFIVTAAINSPALIEVKASVD</sequence>
<name>A0ABW3GIC6_9PROT</name>
<dbReference type="InterPro" id="IPR006204">
    <property type="entry name" value="GHMP_kinase_N_dom"/>
</dbReference>
<feature type="domain" description="GHMP kinase N-terminal" evidence="3">
    <location>
        <begin position="71"/>
        <end position="132"/>
    </location>
</feature>
<evidence type="ECO:0000256" key="2">
    <source>
        <dbReference type="ARBA" id="ARBA00022777"/>
    </source>
</evidence>
<dbReference type="EMBL" id="JBHTJW010000002">
    <property type="protein sequence ID" value="MFD0930265.1"/>
    <property type="molecule type" value="Genomic_DNA"/>
</dbReference>
<organism evidence="4 5">
    <name type="scientific">Methylophilus glucosoxydans</name>
    <dbReference type="NCBI Taxonomy" id="752553"/>
    <lineage>
        <taxon>Bacteria</taxon>
        <taxon>Pseudomonadati</taxon>
        <taxon>Pseudomonadota</taxon>
        <taxon>Betaproteobacteria</taxon>
        <taxon>Nitrosomonadales</taxon>
        <taxon>Methylophilaceae</taxon>
        <taxon>Methylophilus</taxon>
    </lineage>
</organism>
<dbReference type="PIRSF" id="PIRSF004884">
    <property type="entry name" value="Sugar_kin_arch"/>
    <property type="match status" value="1"/>
</dbReference>
<dbReference type="Gene3D" id="3.30.230.10">
    <property type="match status" value="1"/>
</dbReference>
<evidence type="ECO:0000313" key="5">
    <source>
        <dbReference type="Proteomes" id="UP001597106"/>
    </source>
</evidence>
<dbReference type="InterPro" id="IPR020568">
    <property type="entry name" value="Ribosomal_Su5_D2-typ_SF"/>
</dbReference>
<dbReference type="PANTHER" id="PTHR20861">
    <property type="entry name" value="HOMOSERINE/4-DIPHOSPHOCYTIDYL-2-C-METHYL-D-ERYTHRITOL KINASE"/>
    <property type="match status" value="1"/>
</dbReference>
<evidence type="ECO:0000313" key="4">
    <source>
        <dbReference type="EMBL" id="MFD0930265.1"/>
    </source>
</evidence>
<evidence type="ECO:0000256" key="1">
    <source>
        <dbReference type="ARBA" id="ARBA00022679"/>
    </source>
</evidence>
<evidence type="ECO:0000259" key="3">
    <source>
        <dbReference type="Pfam" id="PF00288"/>
    </source>
</evidence>
<comment type="caution">
    <text evidence="4">The sequence shown here is derived from an EMBL/GenBank/DDBJ whole genome shotgun (WGS) entry which is preliminary data.</text>
</comment>
<protein>
    <recommendedName>
        <fullName evidence="3">GHMP kinase N-terminal domain-containing protein</fullName>
    </recommendedName>
</protein>
<keyword evidence="5" id="KW-1185">Reference proteome</keyword>
<keyword evidence="1" id="KW-0808">Transferase</keyword>
<dbReference type="SUPFAM" id="SSF54211">
    <property type="entry name" value="Ribosomal protein S5 domain 2-like"/>
    <property type="match status" value="1"/>
</dbReference>
<dbReference type="RefSeq" id="WP_275355087.1">
    <property type="nucleotide sequence ID" value="NZ_JBHTJW010000002.1"/>
</dbReference>
<gene>
    <name evidence="4" type="ORF">ACFQ1T_10810</name>
</gene>